<feature type="domain" description="Methyltransferase type 11" evidence="1">
    <location>
        <begin position="74"/>
        <end position="124"/>
    </location>
</feature>
<proteinExistence type="predicted"/>
<dbReference type="EMBL" id="APVH01000008">
    <property type="protein sequence ID" value="EPX85748.1"/>
    <property type="molecule type" value="Genomic_DNA"/>
</dbReference>
<protein>
    <recommendedName>
        <fullName evidence="1">Methyltransferase type 11 domain-containing protein</fullName>
    </recommendedName>
</protein>
<accession>S9R1C3</accession>
<dbReference type="OrthoDB" id="7260171at2"/>
<sequence>MSFNQSVNYFRKKRGARLRQHIRQQSQSLGRKLDILDVGGRPDYWDNVGLDGIRSIVFLNQDEMEFGERIEAAPGVEFSFRIGDARQLSEFPDKSVDLVHSNSVIEHVGCWEDMAAMAREVVRVGGSGWIQTPAWEFPIEPHFHRPLRPRGSASRVGVRLLSLSRLSWCRQADLQVRRYQLDHVNLLARRELEALFPDLQIYTERLVVAKSYVVHWASRLRDEAAA</sequence>
<evidence type="ECO:0000313" key="2">
    <source>
        <dbReference type="EMBL" id="EPX85748.1"/>
    </source>
</evidence>
<dbReference type="AlphaFoldDB" id="S9R1C3"/>
<dbReference type="GO" id="GO:0008757">
    <property type="term" value="F:S-adenosylmethionine-dependent methyltransferase activity"/>
    <property type="evidence" value="ECO:0007669"/>
    <property type="project" value="InterPro"/>
</dbReference>
<comment type="caution">
    <text evidence="2">The sequence shown here is derived from an EMBL/GenBank/DDBJ whole genome shotgun (WGS) entry which is preliminary data.</text>
</comment>
<name>S9R1C3_9RHOB</name>
<dbReference type="Gene3D" id="3.40.50.150">
    <property type="entry name" value="Vaccinia Virus protein VP39"/>
    <property type="match status" value="1"/>
</dbReference>
<organism evidence="2 3">
    <name type="scientific">Salipiger mucosus DSM 16094</name>
    <dbReference type="NCBI Taxonomy" id="1123237"/>
    <lineage>
        <taxon>Bacteria</taxon>
        <taxon>Pseudomonadati</taxon>
        <taxon>Pseudomonadota</taxon>
        <taxon>Alphaproteobacteria</taxon>
        <taxon>Rhodobacterales</taxon>
        <taxon>Roseobacteraceae</taxon>
        <taxon>Salipiger</taxon>
    </lineage>
</organism>
<dbReference type="SUPFAM" id="SSF53335">
    <property type="entry name" value="S-adenosyl-L-methionine-dependent methyltransferases"/>
    <property type="match status" value="1"/>
</dbReference>
<evidence type="ECO:0000259" key="1">
    <source>
        <dbReference type="Pfam" id="PF08241"/>
    </source>
</evidence>
<dbReference type="Proteomes" id="UP000015347">
    <property type="component" value="Unassembled WGS sequence"/>
</dbReference>
<dbReference type="eggNOG" id="COG2226">
    <property type="taxonomic scope" value="Bacteria"/>
</dbReference>
<dbReference type="Pfam" id="PF08241">
    <property type="entry name" value="Methyltransf_11"/>
    <property type="match status" value="1"/>
</dbReference>
<dbReference type="STRING" id="1123237.Salmuc_05020"/>
<reference evidence="3" key="1">
    <citation type="journal article" date="2014" name="Stand. Genomic Sci.">
        <title>Genome sequence of the exopolysaccharide-producing Salipiger mucosus type strain (DSM 16094(T)), a moderately halophilic member of the Roseobacter clade.</title>
        <authorList>
            <person name="Riedel T."/>
            <person name="Spring S."/>
            <person name="Fiebig A."/>
            <person name="Petersen J."/>
            <person name="Kyrpides N.C."/>
            <person name="Goker M."/>
            <person name="Klenk H.P."/>
        </authorList>
    </citation>
    <scope>NUCLEOTIDE SEQUENCE [LARGE SCALE GENOMIC DNA]</scope>
    <source>
        <strain evidence="3">DSM 16094</strain>
    </source>
</reference>
<dbReference type="HOGENOM" id="CLU_082091_0_0_5"/>
<dbReference type="RefSeq" id="WP_021119791.1">
    <property type="nucleotide sequence ID" value="NZ_KE557273.1"/>
</dbReference>
<dbReference type="InterPro" id="IPR029063">
    <property type="entry name" value="SAM-dependent_MTases_sf"/>
</dbReference>
<keyword evidence="3" id="KW-1185">Reference proteome</keyword>
<dbReference type="CDD" id="cd02440">
    <property type="entry name" value="AdoMet_MTases"/>
    <property type="match status" value="1"/>
</dbReference>
<evidence type="ECO:0000313" key="3">
    <source>
        <dbReference type="Proteomes" id="UP000015347"/>
    </source>
</evidence>
<dbReference type="InterPro" id="IPR013216">
    <property type="entry name" value="Methyltransf_11"/>
</dbReference>
<gene>
    <name evidence="2" type="ORF">Salmuc_05020</name>
</gene>